<dbReference type="Proteomes" id="UP000593758">
    <property type="component" value="Chromosome"/>
</dbReference>
<feature type="transmembrane region" description="Helical" evidence="1">
    <location>
        <begin position="417"/>
        <end position="436"/>
    </location>
</feature>
<evidence type="ECO:0008006" key="4">
    <source>
        <dbReference type="Google" id="ProtNLM"/>
    </source>
</evidence>
<feature type="transmembrane region" description="Helical" evidence="1">
    <location>
        <begin position="81"/>
        <end position="102"/>
    </location>
</feature>
<accession>A0A7M1SVH0</accession>
<dbReference type="SUPFAM" id="SSF55874">
    <property type="entry name" value="ATPase domain of HSP90 chaperone/DNA topoisomerase II/histidine kinase"/>
    <property type="match status" value="1"/>
</dbReference>
<feature type="transmembrane region" description="Helical" evidence="1">
    <location>
        <begin position="109"/>
        <end position="126"/>
    </location>
</feature>
<dbReference type="EMBL" id="CP063169">
    <property type="protein sequence ID" value="QOR71077.1"/>
    <property type="molecule type" value="Genomic_DNA"/>
</dbReference>
<feature type="transmembrane region" description="Helical" evidence="1">
    <location>
        <begin position="32"/>
        <end position="50"/>
    </location>
</feature>
<name>A0A7M1SVH0_9MICO</name>
<gene>
    <name evidence="2" type="ORF">IM660_01815</name>
</gene>
<feature type="transmembrane region" description="Helical" evidence="1">
    <location>
        <begin position="57"/>
        <end position="75"/>
    </location>
</feature>
<evidence type="ECO:0000313" key="3">
    <source>
        <dbReference type="Proteomes" id="UP000593758"/>
    </source>
</evidence>
<feature type="transmembrane region" description="Helical" evidence="1">
    <location>
        <begin position="495"/>
        <end position="515"/>
    </location>
</feature>
<reference evidence="2 3" key="1">
    <citation type="submission" date="2020-10" db="EMBL/GenBank/DDBJ databases">
        <title>Haloactinobacterium sp. RN3S43, a bacterium isolated from saline soil.</title>
        <authorList>
            <person name="Sun J.-Q."/>
        </authorList>
    </citation>
    <scope>NUCLEOTIDE SEQUENCE [LARGE SCALE GENOMIC DNA]</scope>
    <source>
        <strain evidence="2 3">RN3S43</strain>
    </source>
</reference>
<feature type="transmembrane region" description="Helical" evidence="1">
    <location>
        <begin position="472"/>
        <end position="488"/>
    </location>
</feature>
<dbReference type="KEGG" id="halt:IM660_01815"/>
<keyword evidence="1" id="KW-1133">Transmembrane helix</keyword>
<proteinExistence type="predicted"/>
<dbReference type="Gene3D" id="3.30.565.10">
    <property type="entry name" value="Histidine kinase-like ATPase, C-terminal domain"/>
    <property type="match status" value="1"/>
</dbReference>
<organism evidence="2 3">
    <name type="scientific">Ruania alkalisoli</name>
    <dbReference type="NCBI Taxonomy" id="2779775"/>
    <lineage>
        <taxon>Bacteria</taxon>
        <taxon>Bacillati</taxon>
        <taxon>Actinomycetota</taxon>
        <taxon>Actinomycetes</taxon>
        <taxon>Micrococcales</taxon>
        <taxon>Ruaniaceae</taxon>
        <taxon>Ruania</taxon>
    </lineage>
</organism>
<evidence type="ECO:0000313" key="2">
    <source>
        <dbReference type="EMBL" id="QOR71077.1"/>
    </source>
</evidence>
<feature type="transmembrane region" description="Helical" evidence="1">
    <location>
        <begin position="393"/>
        <end position="411"/>
    </location>
</feature>
<feature type="transmembrane region" description="Helical" evidence="1">
    <location>
        <begin position="132"/>
        <end position="151"/>
    </location>
</feature>
<dbReference type="RefSeq" id="WP_193497746.1">
    <property type="nucleotide sequence ID" value="NZ_CP063169.1"/>
</dbReference>
<protein>
    <recommendedName>
        <fullName evidence="4">Signal transduction histidine kinase</fullName>
    </recommendedName>
</protein>
<dbReference type="InterPro" id="IPR036890">
    <property type="entry name" value="HATPase_C_sf"/>
</dbReference>
<sequence length="754" mass="78912">MLSIRRTVLLATAAWQLVMVAAAILSLGPSAWLLVAGYMALAAYALLALVQARLRPVWFVPAIMALLGAAGYIASGDIGSILVFAACWQINFATCAAGLLVFSRWVVPAVLAAAITISVLLLQWLPEWGTHLPAAISMTQAAIIAALRLGLPSLLSLAAHADAEEAAAERARDRAEVAHRVSAQVAEEARVLHDTAINTLGAIANGGAGIRDIHQVRAECERNLAVLETLRGDQVAVAGQCESFHEIFEIPGIPIRRLGLGDDAIERVLRSVPDSAVVGMVRATREVVINANKHSKASHIDITIACVEGALQVSVLDDGVGFDGKVPLGRGIANSIIGRSRDNGFVAELTTAPGAGTAITLTAMPHGANQTDIGGPAHDAVEEVVARLHERAGLLWSVGVTAVSVLLTVAGGTNHHLALLPMVVLMGSACAVSYARRSRFLPWWGLVALTVSTVVVFFLSAAATQFGTDGAVHWQALAATGPFILLLSSRSSGRAVVVAGCAWGAFVVWLATLVWPESTTGAMICAIAGGVGGAFSFVWARFMRSVAVLGADTAHAQRRTLQAQRATDADRAAQETYRRWVAAGLDSAVELLRSIANGTRDARAASTQEACGAEEAYLRQLILVSPELVHLGRAVLPTLRYAREQGISLTLRLGEQDAADQSSAEAISATVMRALEASTPGAHIVASAFPVRSGIQLTLIDAPAEGPGTSSDVGVSHHAIQGAGLRSVRQYIFPAESRSGPVPIAIGPLEERVK</sequence>
<keyword evidence="3" id="KW-1185">Reference proteome</keyword>
<evidence type="ECO:0000256" key="1">
    <source>
        <dbReference type="SAM" id="Phobius"/>
    </source>
</evidence>
<keyword evidence="1" id="KW-0472">Membrane</keyword>
<keyword evidence="1" id="KW-0812">Transmembrane</keyword>
<dbReference type="AlphaFoldDB" id="A0A7M1SVH0"/>
<feature type="transmembrane region" description="Helical" evidence="1">
    <location>
        <begin position="521"/>
        <end position="540"/>
    </location>
</feature>
<feature type="transmembrane region" description="Helical" evidence="1">
    <location>
        <begin position="443"/>
        <end position="466"/>
    </location>
</feature>